<dbReference type="Proteomes" id="UP001206890">
    <property type="component" value="Unassembled WGS sequence"/>
</dbReference>
<proteinExistence type="predicted"/>
<dbReference type="GO" id="GO:0002949">
    <property type="term" value="P:tRNA threonylcarbamoyladenosine modification"/>
    <property type="evidence" value="ECO:0007669"/>
    <property type="project" value="InterPro"/>
</dbReference>
<organism evidence="3 5">
    <name type="scientific">Dietzia cinnamea</name>
    <dbReference type="NCBI Taxonomy" id="321318"/>
    <lineage>
        <taxon>Bacteria</taxon>
        <taxon>Bacillati</taxon>
        <taxon>Actinomycetota</taxon>
        <taxon>Actinomycetes</taxon>
        <taxon>Mycobacteriales</taxon>
        <taxon>Dietziaceae</taxon>
        <taxon>Dietzia</taxon>
    </lineage>
</organism>
<feature type="region of interest" description="Disordered" evidence="1">
    <location>
        <begin position="174"/>
        <end position="211"/>
    </location>
</feature>
<keyword evidence="3" id="KW-0012">Acyltransferase</keyword>
<evidence type="ECO:0000256" key="1">
    <source>
        <dbReference type="SAM" id="MobiDB-lite"/>
    </source>
</evidence>
<dbReference type="PANTHER" id="PTHR11735">
    <property type="entry name" value="TRNA N6-ADENOSINE THREONYLCARBAMOYLTRANSFERASE"/>
    <property type="match status" value="1"/>
</dbReference>
<dbReference type="EMBL" id="JALXTC010000012">
    <property type="protein sequence ID" value="MCT2116946.1"/>
    <property type="molecule type" value="Genomic_DNA"/>
</dbReference>
<dbReference type="InterPro" id="IPR000905">
    <property type="entry name" value="Gcp-like_dom"/>
</dbReference>
<evidence type="ECO:0000259" key="2">
    <source>
        <dbReference type="Pfam" id="PF00814"/>
    </source>
</evidence>
<dbReference type="PANTHER" id="PTHR11735:SF11">
    <property type="entry name" value="TRNA THREONYLCARBAMOYLADENOSINE BIOSYNTHESIS PROTEIN TSAB"/>
    <property type="match status" value="1"/>
</dbReference>
<dbReference type="EMBL" id="JBFTEZ010000002">
    <property type="protein sequence ID" value="MEX6464790.1"/>
    <property type="molecule type" value="Genomic_DNA"/>
</dbReference>
<dbReference type="AlphaFoldDB" id="A0AAW5Q4Y7"/>
<evidence type="ECO:0000313" key="4">
    <source>
        <dbReference type="EMBL" id="MEX6464790.1"/>
    </source>
</evidence>
<dbReference type="GO" id="GO:0061711">
    <property type="term" value="F:tRNA N(6)-L-threonylcarbamoyladenine synthase activity"/>
    <property type="evidence" value="ECO:0007669"/>
    <property type="project" value="UniProtKB-EC"/>
</dbReference>
<evidence type="ECO:0000313" key="3">
    <source>
        <dbReference type="EMBL" id="MCT2116946.1"/>
    </source>
</evidence>
<dbReference type="NCBIfam" id="TIGR03725">
    <property type="entry name" value="T6A_YeaZ"/>
    <property type="match status" value="1"/>
</dbReference>
<evidence type="ECO:0000313" key="5">
    <source>
        <dbReference type="Proteomes" id="UP001206890"/>
    </source>
</evidence>
<dbReference type="InterPro" id="IPR022496">
    <property type="entry name" value="T6A_TsaB"/>
</dbReference>
<name>A0AAW5Q4Y7_9ACTN</name>
<dbReference type="EC" id="2.3.1.234" evidence="3"/>
<accession>A0AAW5Q4Y7</accession>
<reference evidence="3" key="1">
    <citation type="submission" date="2022-04" db="EMBL/GenBank/DDBJ databases">
        <title>Human microbiome associated bacterial genomes.</title>
        <authorList>
            <person name="Sandstrom S."/>
            <person name="Salamzade R."/>
            <person name="Kalan L.R."/>
        </authorList>
    </citation>
    <scope>NUCLEOTIDE SEQUENCE</scope>
    <source>
        <strain evidence="3">P3-SID1762</strain>
    </source>
</reference>
<dbReference type="Pfam" id="PF00814">
    <property type="entry name" value="TsaD"/>
    <property type="match status" value="1"/>
</dbReference>
<dbReference type="SUPFAM" id="SSF53067">
    <property type="entry name" value="Actin-like ATPase domain"/>
    <property type="match status" value="1"/>
</dbReference>
<dbReference type="InterPro" id="IPR043129">
    <property type="entry name" value="ATPase_NBD"/>
</dbReference>
<protein>
    <submittedName>
        <fullName evidence="3">tRNA (Adenosine(37)-N6)-threonylcarbamoyltransferase complex dimerization subunit type 1 TsaB</fullName>
        <ecNumber evidence="3">2.3.1.234</ecNumber>
    </submittedName>
</protein>
<reference evidence="6" key="2">
    <citation type="submission" date="2024-07" db="EMBL/GenBank/DDBJ databases">
        <title>Pseudomonas strain that inhibits Aeromonas fish pathogens.</title>
        <authorList>
            <person name="Wildschutte H."/>
        </authorList>
    </citation>
    <scope>NUCLEOTIDE SEQUENCE [LARGE SCALE GENOMIC DNA]</scope>
    <source>
        <strain evidence="6">n60</strain>
    </source>
</reference>
<dbReference type="RefSeq" id="WP_259824411.1">
    <property type="nucleotide sequence ID" value="NZ_JALXMA010000004.1"/>
</dbReference>
<sequence>MLVLAVDTSTPFVTAGVCRLVPGGDGPVVATLSTRVTEDARAHAELLTPHILDCLADAGLSAGGLDAVVVGTGPGPFTGLRVGMATAAAFADALGRPVHGVCSLDGLAATARAAGAGGDLVVVTDARRREAYHARYSPQGVRTSGPTVGPSADIDLTGATHLAGDPARLREVTDAHGSDGVRGSDSAHGPTAAPGDHGAGGPLPRVLDGVHSPDPAGLVTAAADALLAGATPVPLEPLYLRRPDAVPPRRAEPSAALRGVGR</sequence>
<keyword evidence="3" id="KW-0808">Transferase</keyword>
<feature type="domain" description="Gcp-like" evidence="2">
    <location>
        <begin position="40"/>
        <end position="140"/>
    </location>
</feature>
<keyword evidence="6" id="KW-1185">Reference proteome</keyword>
<comment type="caution">
    <text evidence="3">The sequence shown here is derived from an EMBL/GenBank/DDBJ whole genome shotgun (WGS) entry which is preliminary data.</text>
</comment>
<dbReference type="Gene3D" id="3.30.420.40">
    <property type="match status" value="2"/>
</dbReference>
<gene>
    <name evidence="3" type="primary">tsaB</name>
    <name evidence="4" type="ORF">AB6N35_10655</name>
    <name evidence="3" type="ORF">M3D93_04145</name>
</gene>
<dbReference type="Proteomes" id="UP001560293">
    <property type="component" value="Unassembled WGS sequence"/>
</dbReference>
<reference evidence="4" key="3">
    <citation type="submission" date="2024-07" db="EMBL/GenBank/DDBJ databases">
        <authorList>
            <person name="Wildschutte H."/>
        </authorList>
    </citation>
    <scope>NUCLEOTIDE SEQUENCE</scope>
    <source>
        <strain evidence="4">N60</strain>
    </source>
</reference>
<evidence type="ECO:0000313" key="6">
    <source>
        <dbReference type="Proteomes" id="UP001560293"/>
    </source>
</evidence>
<dbReference type="GO" id="GO:0005829">
    <property type="term" value="C:cytosol"/>
    <property type="evidence" value="ECO:0007669"/>
    <property type="project" value="TreeGrafter"/>
</dbReference>